<dbReference type="AlphaFoldDB" id="A0A8S1B0U6"/>
<name>A0A8S1B0U6_ARCPL</name>
<organism evidence="2 3">
    <name type="scientific">Arctia plantaginis</name>
    <name type="common">Wood tiger moth</name>
    <name type="synonym">Phalaena plantaginis</name>
    <dbReference type="NCBI Taxonomy" id="874455"/>
    <lineage>
        <taxon>Eukaryota</taxon>
        <taxon>Metazoa</taxon>
        <taxon>Ecdysozoa</taxon>
        <taxon>Arthropoda</taxon>
        <taxon>Hexapoda</taxon>
        <taxon>Insecta</taxon>
        <taxon>Pterygota</taxon>
        <taxon>Neoptera</taxon>
        <taxon>Endopterygota</taxon>
        <taxon>Lepidoptera</taxon>
        <taxon>Glossata</taxon>
        <taxon>Ditrysia</taxon>
        <taxon>Noctuoidea</taxon>
        <taxon>Erebidae</taxon>
        <taxon>Arctiinae</taxon>
        <taxon>Arctia</taxon>
    </lineage>
</organism>
<protein>
    <submittedName>
        <fullName evidence="2">Uncharacterized protein</fullName>
    </submittedName>
</protein>
<gene>
    <name evidence="2" type="ORF">APLA_LOCUS13773</name>
</gene>
<evidence type="ECO:0000313" key="2">
    <source>
        <dbReference type="EMBL" id="CAB3252904.1"/>
    </source>
</evidence>
<evidence type="ECO:0000256" key="1">
    <source>
        <dbReference type="SAM" id="MobiDB-lite"/>
    </source>
</evidence>
<comment type="caution">
    <text evidence="2">The sequence shown here is derived from an EMBL/GenBank/DDBJ whole genome shotgun (WGS) entry which is preliminary data.</text>
</comment>
<evidence type="ECO:0000313" key="3">
    <source>
        <dbReference type="Proteomes" id="UP000494106"/>
    </source>
</evidence>
<reference evidence="2 3" key="1">
    <citation type="submission" date="2020-04" db="EMBL/GenBank/DDBJ databases">
        <authorList>
            <person name="Wallbank WR R."/>
            <person name="Pardo Diaz C."/>
            <person name="Kozak K."/>
            <person name="Martin S."/>
            <person name="Jiggins C."/>
            <person name="Moest M."/>
            <person name="Warren A I."/>
            <person name="Byers J.R.P. K."/>
            <person name="Montejo-Kovacevich G."/>
            <person name="Yen C E."/>
        </authorList>
    </citation>
    <scope>NUCLEOTIDE SEQUENCE [LARGE SCALE GENOMIC DNA]</scope>
</reference>
<sequence>MGSCLERDGQEMCDGGRERSAAPPRRATLPPNKLCSLARITRRVPRASPSGPYRSSWIILEVARSPALARCTMMTSCPGRA</sequence>
<dbReference type="EMBL" id="CADEBC010000561">
    <property type="protein sequence ID" value="CAB3252904.1"/>
    <property type="molecule type" value="Genomic_DNA"/>
</dbReference>
<dbReference type="Proteomes" id="UP000494106">
    <property type="component" value="Unassembled WGS sequence"/>
</dbReference>
<feature type="region of interest" description="Disordered" evidence="1">
    <location>
        <begin position="1"/>
        <end position="29"/>
    </location>
</feature>
<accession>A0A8S1B0U6</accession>
<proteinExistence type="predicted"/>
<feature type="compositionally biased region" description="Basic and acidic residues" evidence="1">
    <location>
        <begin position="1"/>
        <end position="20"/>
    </location>
</feature>
<keyword evidence="3" id="KW-1185">Reference proteome</keyword>